<gene>
    <name evidence="3" type="ORF">HMPREF0860_0330</name>
    <name evidence="2" type="ORF">HMPREF1325_1739</name>
</gene>
<dbReference type="GO" id="GO:0004853">
    <property type="term" value="F:uroporphyrinogen decarboxylase activity"/>
    <property type="evidence" value="ECO:0007669"/>
    <property type="project" value="InterPro"/>
</dbReference>
<dbReference type="Proteomes" id="UP000016646">
    <property type="component" value="Unassembled WGS sequence"/>
</dbReference>
<dbReference type="STRING" id="1125725.HMPREF1325_1739"/>
<dbReference type="Gene3D" id="3.20.20.210">
    <property type="match status" value="1"/>
</dbReference>
<comment type="caution">
    <text evidence="2">The sequence shown here is derived from an EMBL/GenBank/DDBJ whole genome shotgun (WGS) entry which is preliminary data.</text>
</comment>
<dbReference type="InterPro" id="IPR000257">
    <property type="entry name" value="Uroporphyrinogen_deCOase"/>
</dbReference>
<dbReference type="PATRIC" id="fig|1125725.3.peg.2493"/>
<dbReference type="InterPro" id="IPR038071">
    <property type="entry name" value="UROD/MetE-like_sf"/>
</dbReference>
<dbReference type="Pfam" id="PF01208">
    <property type="entry name" value="URO-D"/>
    <property type="match status" value="1"/>
</dbReference>
<dbReference type="SUPFAM" id="SSF51726">
    <property type="entry name" value="UROD/MetE-like"/>
    <property type="match status" value="1"/>
</dbReference>
<proteinExistence type="predicted"/>
<name>U1FJT8_TRESO</name>
<reference evidence="4 5" key="1">
    <citation type="submission" date="2013-08" db="EMBL/GenBank/DDBJ databases">
        <authorList>
            <person name="Durkin A.S."/>
            <person name="Haft D.R."/>
            <person name="McCorrison J."/>
            <person name="Torralba M."/>
            <person name="Gillis M."/>
            <person name="Haft D.H."/>
            <person name="Methe B."/>
            <person name="Sutton G."/>
            <person name="Nelson K.E."/>
        </authorList>
    </citation>
    <scope>NUCLEOTIDE SEQUENCE [LARGE SCALE GENOMIC DNA]</scope>
    <source>
        <strain evidence="3 5">ATCC 35536</strain>
        <strain evidence="2 4">VPI DR56BR1116</strain>
    </source>
</reference>
<evidence type="ECO:0000313" key="5">
    <source>
        <dbReference type="Proteomes" id="UP000016646"/>
    </source>
</evidence>
<keyword evidence="5" id="KW-1185">Reference proteome</keyword>
<dbReference type="OrthoDB" id="7375127at2"/>
<evidence type="ECO:0000259" key="1">
    <source>
        <dbReference type="Pfam" id="PF01208"/>
    </source>
</evidence>
<feature type="domain" description="Uroporphyrinogen decarboxylase (URO-D)" evidence="1">
    <location>
        <begin position="76"/>
        <end position="332"/>
    </location>
</feature>
<dbReference type="Proteomes" id="UP000016412">
    <property type="component" value="Unassembled WGS sequence"/>
</dbReference>
<evidence type="ECO:0000313" key="2">
    <source>
        <dbReference type="EMBL" id="ERF59611.1"/>
    </source>
</evidence>
<sequence>MKEKKKLILDAFDNKAVNRVPVGFWWHFADEYRQFRGLMDEGIVQATIDGTKKLYDDLKPDMVKIMSDGFFGHPSIMENDINTIDDIKKIKSIGASSPWYDKQVDMINEILKHFDGEIAAFYNIFAPFNYIRLYTECYKKRPELFVQLFNEDPEAMLAASLEIAKDVSVLADKIKKNTSVDGIYYSVQSVQSEKADLNFHKRYVMESDLQGLNAINKLWDNNILHICGYGSSTNDLSFYKEYKAKVYNWAVYTEKVPLSEGKKFFGGACVLGGFANSKGTMLDIGSDAEIENRVKEIIADAGSVGVIIGADCTVPPQVGYKRLDEVRKYAEKYSKR</sequence>
<dbReference type="AlphaFoldDB" id="U1FJT8"/>
<protein>
    <submittedName>
        <fullName evidence="2">Uroporphyrinogen decarboxylase</fullName>
    </submittedName>
</protein>
<dbReference type="RefSeq" id="WP_021331500.1">
    <property type="nucleotide sequence ID" value="NZ_AUZJ01000066.1"/>
</dbReference>
<dbReference type="eggNOG" id="COG0407">
    <property type="taxonomic scope" value="Bacteria"/>
</dbReference>
<dbReference type="EMBL" id="AVQI01000080">
    <property type="protein sequence ID" value="ERJ98599.1"/>
    <property type="molecule type" value="Genomic_DNA"/>
</dbReference>
<evidence type="ECO:0000313" key="3">
    <source>
        <dbReference type="EMBL" id="ERJ98599.1"/>
    </source>
</evidence>
<accession>U1FJT8</accession>
<dbReference type="EMBL" id="AUZJ01000066">
    <property type="protein sequence ID" value="ERF59611.1"/>
    <property type="molecule type" value="Genomic_DNA"/>
</dbReference>
<dbReference type="GO" id="GO:0006779">
    <property type="term" value="P:porphyrin-containing compound biosynthetic process"/>
    <property type="evidence" value="ECO:0007669"/>
    <property type="project" value="InterPro"/>
</dbReference>
<organism evidence="2 4">
    <name type="scientific">Treponema socranskii subsp. socranskii VPI DR56BR1116 = ATCC 35536</name>
    <dbReference type="NCBI Taxonomy" id="1125725"/>
    <lineage>
        <taxon>Bacteria</taxon>
        <taxon>Pseudomonadati</taxon>
        <taxon>Spirochaetota</taxon>
        <taxon>Spirochaetia</taxon>
        <taxon>Spirochaetales</taxon>
        <taxon>Treponemataceae</taxon>
        <taxon>Treponema</taxon>
    </lineage>
</organism>
<evidence type="ECO:0000313" key="4">
    <source>
        <dbReference type="Proteomes" id="UP000016412"/>
    </source>
</evidence>